<dbReference type="AlphaFoldDB" id="A0A7W9ENR1"/>
<sequence>MAAVSLVLPPALAAMTRSDSLRDLSLSETLLGQFTPASGDPRLLARYSAMSEEARRNFSFTPAVNEESRKNRAITVVIRKRDDASSAARTAALTQGRTTPVAITPVAYDLGASVGFQKFATPQLPRGTDIRNLPVAKAPEVEEKPSRFATRMISRPSDPTGATDRITAPGGNQSVDVVSSYRITRNLDVTAGVRYKADDRLEPLTDARRDSQAVYVGTQFRF</sequence>
<name>A0A7W9ENR1_9SPHN</name>
<organism evidence="2 3">
    <name type="scientific">Sphingopyxis panaciterrulae</name>
    <dbReference type="NCBI Taxonomy" id="462372"/>
    <lineage>
        <taxon>Bacteria</taxon>
        <taxon>Pseudomonadati</taxon>
        <taxon>Pseudomonadota</taxon>
        <taxon>Alphaproteobacteria</taxon>
        <taxon>Sphingomonadales</taxon>
        <taxon>Sphingomonadaceae</taxon>
        <taxon>Sphingopyxis</taxon>
    </lineage>
</organism>
<evidence type="ECO:0000313" key="2">
    <source>
        <dbReference type="EMBL" id="MBB5704684.1"/>
    </source>
</evidence>
<proteinExistence type="predicted"/>
<dbReference type="EMBL" id="JACIJH010000001">
    <property type="protein sequence ID" value="MBB5704684.1"/>
    <property type="molecule type" value="Genomic_DNA"/>
</dbReference>
<dbReference type="Proteomes" id="UP000537161">
    <property type="component" value="Unassembled WGS sequence"/>
</dbReference>
<gene>
    <name evidence="2" type="ORF">FHR21_000009</name>
</gene>
<evidence type="ECO:0000313" key="3">
    <source>
        <dbReference type="Proteomes" id="UP000537161"/>
    </source>
</evidence>
<accession>A0A7W9ENR1</accession>
<reference evidence="2 3" key="1">
    <citation type="submission" date="2020-08" db="EMBL/GenBank/DDBJ databases">
        <title>Genomic Encyclopedia of Type Strains, Phase IV (KMG-IV): sequencing the most valuable type-strain genomes for metagenomic binning, comparative biology and taxonomic classification.</title>
        <authorList>
            <person name="Goeker M."/>
        </authorList>
    </citation>
    <scope>NUCLEOTIDE SEQUENCE [LARGE SCALE GENOMIC DNA]</scope>
    <source>
        <strain evidence="2 3">DSM 27163</strain>
    </source>
</reference>
<protein>
    <recommendedName>
        <fullName evidence="4">Porin domain-containing protein</fullName>
    </recommendedName>
</protein>
<keyword evidence="3" id="KW-1185">Reference proteome</keyword>
<feature type="region of interest" description="Disordered" evidence="1">
    <location>
        <begin position="152"/>
        <end position="173"/>
    </location>
</feature>
<evidence type="ECO:0000256" key="1">
    <source>
        <dbReference type="SAM" id="MobiDB-lite"/>
    </source>
</evidence>
<evidence type="ECO:0008006" key="4">
    <source>
        <dbReference type="Google" id="ProtNLM"/>
    </source>
</evidence>
<comment type="caution">
    <text evidence="2">The sequence shown here is derived from an EMBL/GenBank/DDBJ whole genome shotgun (WGS) entry which is preliminary data.</text>
</comment>